<dbReference type="EMBL" id="JBHSAV010000053">
    <property type="protein sequence ID" value="MFC3977047.1"/>
    <property type="molecule type" value="Genomic_DNA"/>
</dbReference>
<dbReference type="RefSeq" id="WP_241291461.1">
    <property type="nucleotide sequence ID" value="NZ_JAKZGR010000002.1"/>
</dbReference>
<keyword evidence="1" id="KW-1133">Transmembrane helix</keyword>
<feature type="domain" description="FAD dependent oxidoreductase" evidence="2">
    <location>
        <begin position="14"/>
        <end position="365"/>
    </location>
</feature>
<protein>
    <submittedName>
        <fullName evidence="3">NAD(P)/FAD-dependent oxidoreductase</fullName>
        <ecNumber evidence="3">1.-.-.-</ecNumber>
    </submittedName>
</protein>
<dbReference type="SUPFAM" id="SSF51905">
    <property type="entry name" value="FAD/NAD(P)-binding domain"/>
    <property type="match status" value="1"/>
</dbReference>
<dbReference type="PANTHER" id="PTHR13847:SF281">
    <property type="entry name" value="FAD DEPENDENT OXIDOREDUCTASE DOMAIN-CONTAINING PROTEIN"/>
    <property type="match status" value="1"/>
</dbReference>
<dbReference type="Pfam" id="PF01266">
    <property type="entry name" value="DAO"/>
    <property type="match status" value="1"/>
</dbReference>
<sequence>MLSYWEKEYLINYDLIIIGSGIVGMSTAIWYKEKYPNSAVLILERGLLPSGASTRNAGFACFGSLTELIDDLKVMSESEVRALVKRRYDGLCAMRSYFGDNRIGYNHTGGYELICEGEEAILDHIPTINALLRPIFMEDVFEQVDEIEDMGFGKQVVRLVKNKFEGELETGKYIDSLLNTCQLKDIRIITGADVIEVEPKVLVKDPLGGSPIAFLSKKVAVCTNAFTKRFFPELDIDPGRGMIMVSNTLADQIPWSGSFHYDKGFVYFRKVGQNRLLVGGGRNVDIEGEQTTLFGINPKIKTYLQALIHEVILPKQEITIEFEWSGIMAFGNTKEPIVKKISDRLSVAVRLGGMGVAIGWELGRSLSGSFSEG</sequence>
<dbReference type="InterPro" id="IPR006076">
    <property type="entry name" value="FAD-dep_OxRdtase"/>
</dbReference>
<keyword evidence="1" id="KW-0472">Membrane</keyword>
<evidence type="ECO:0000313" key="3">
    <source>
        <dbReference type="EMBL" id="MFC3977047.1"/>
    </source>
</evidence>
<proteinExistence type="predicted"/>
<name>A0ABV8EPV0_9BACT</name>
<organism evidence="3 4">
    <name type="scientific">Belliella kenyensis</name>
    <dbReference type="NCBI Taxonomy" id="1472724"/>
    <lineage>
        <taxon>Bacteria</taxon>
        <taxon>Pseudomonadati</taxon>
        <taxon>Bacteroidota</taxon>
        <taxon>Cytophagia</taxon>
        <taxon>Cytophagales</taxon>
        <taxon>Cyclobacteriaceae</taxon>
        <taxon>Belliella</taxon>
    </lineage>
</organism>
<keyword evidence="3" id="KW-0560">Oxidoreductase</keyword>
<reference evidence="4" key="1">
    <citation type="journal article" date="2019" name="Int. J. Syst. Evol. Microbiol.">
        <title>The Global Catalogue of Microorganisms (GCM) 10K type strain sequencing project: providing services to taxonomists for standard genome sequencing and annotation.</title>
        <authorList>
            <consortium name="The Broad Institute Genomics Platform"/>
            <consortium name="The Broad Institute Genome Sequencing Center for Infectious Disease"/>
            <person name="Wu L."/>
            <person name="Ma J."/>
        </authorList>
    </citation>
    <scope>NUCLEOTIDE SEQUENCE [LARGE SCALE GENOMIC DNA]</scope>
    <source>
        <strain evidence="4">CECT 8551</strain>
    </source>
</reference>
<dbReference type="InterPro" id="IPR036188">
    <property type="entry name" value="FAD/NAD-bd_sf"/>
</dbReference>
<dbReference type="EC" id="1.-.-.-" evidence="3"/>
<keyword evidence="1" id="KW-0812">Transmembrane</keyword>
<dbReference type="GO" id="GO:0016491">
    <property type="term" value="F:oxidoreductase activity"/>
    <property type="evidence" value="ECO:0007669"/>
    <property type="project" value="UniProtKB-KW"/>
</dbReference>
<evidence type="ECO:0000313" key="4">
    <source>
        <dbReference type="Proteomes" id="UP001595766"/>
    </source>
</evidence>
<comment type="caution">
    <text evidence="3">The sequence shown here is derived from an EMBL/GenBank/DDBJ whole genome shotgun (WGS) entry which is preliminary data.</text>
</comment>
<keyword evidence="4" id="KW-1185">Reference proteome</keyword>
<evidence type="ECO:0000256" key="1">
    <source>
        <dbReference type="SAM" id="Phobius"/>
    </source>
</evidence>
<accession>A0ABV8EPV0</accession>
<dbReference type="Proteomes" id="UP001595766">
    <property type="component" value="Unassembled WGS sequence"/>
</dbReference>
<dbReference type="PANTHER" id="PTHR13847">
    <property type="entry name" value="SARCOSINE DEHYDROGENASE-RELATED"/>
    <property type="match status" value="1"/>
</dbReference>
<gene>
    <name evidence="3" type="ORF">ACFOUP_11725</name>
</gene>
<feature type="transmembrane region" description="Helical" evidence="1">
    <location>
        <begin position="12"/>
        <end position="31"/>
    </location>
</feature>
<dbReference type="Gene3D" id="3.50.50.60">
    <property type="entry name" value="FAD/NAD(P)-binding domain"/>
    <property type="match status" value="1"/>
</dbReference>
<evidence type="ECO:0000259" key="2">
    <source>
        <dbReference type="Pfam" id="PF01266"/>
    </source>
</evidence>
<dbReference type="Gene3D" id="3.30.9.10">
    <property type="entry name" value="D-Amino Acid Oxidase, subunit A, domain 2"/>
    <property type="match status" value="1"/>
</dbReference>